<comment type="caution">
    <text evidence="1">The sequence shown here is derived from an EMBL/GenBank/DDBJ whole genome shotgun (WGS) entry which is preliminary data.</text>
</comment>
<reference evidence="1" key="1">
    <citation type="submission" date="2020-09" db="EMBL/GenBank/DDBJ databases">
        <authorList>
            <person name="Kikuchi T."/>
        </authorList>
    </citation>
    <scope>NUCLEOTIDE SEQUENCE</scope>
    <source>
        <strain evidence="1">SH1</strain>
    </source>
</reference>
<keyword evidence="2" id="KW-1185">Reference proteome</keyword>
<name>A0A811L854_9BILA</name>
<evidence type="ECO:0000313" key="1">
    <source>
        <dbReference type="EMBL" id="CAD5223891.1"/>
    </source>
</evidence>
<dbReference type="Proteomes" id="UP000614601">
    <property type="component" value="Unassembled WGS sequence"/>
</dbReference>
<dbReference type="AlphaFoldDB" id="A0A811L854"/>
<dbReference type="Proteomes" id="UP000783686">
    <property type="component" value="Unassembled WGS sequence"/>
</dbReference>
<sequence>MDEPNLYDSDDSEEQVKIDIREGIQISMTHTNDPDREPFVIVEHQSINVESTGKVDRTKAYVSDKEIDATVYKKDKDIQTTNCSKKDAETQHEHQTLSMEQLQRVQASQKFERFLKTVVPVMEEEVRRNAILEKILW</sequence>
<dbReference type="EMBL" id="CAJFDH010000005">
    <property type="protein sequence ID" value="CAD5223891.1"/>
    <property type="molecule type" value="Genomic_DNA"/>
</dbReference>
<evidence type="ECO:0000313" key="2">
    <source>
        <dbReference type="Proteomes" id="UP000614601"/>
    </source>
</evidence>
<accession>A0A811L854</accession>
<protein>
    <submittedName>
        <fullName evidence="1">Uncharacterized protein</fullName>
    </submittedName>
</protein>
<organism evidence="1 2">
    <name type="scientific">Bursaphelenchus okinawaensis</name>
    <dbReference type="NCBI Taxonomy" id="465554"/>
    <lineage>
        <taxon>Eukaryota</taxon>
        <taxon>Metazoa</taxon>
        <taxon>Ecdysozoa</taxon>
        <taxon>Nematoda</taxon>
        <taxon>Chromadorea</taxon>
        <taxon>Rhabditida</taxon>
        <taxon>Tylenchina</taxon>
        <taxon>Tylenchomorpha</taxon>
        <taxon>Aphelenchoidea</taxon>
        <taxon>Aphelenchoididae</taxon>
        <taxon>Bursaphelenchus</taxon>
    </lineage>
</organism>
<proteinExistence type="predicted"/>
<dbReference type="EMBL" id="CAJFCW020000005">
    <property type="protein sequence ID" value="CAG9119077.1"/>
    <property type="molecule type" value="Genomic_DNA"/>
</dbReference>
<dbReference type="OrthoDB" id="5797445at2759"/>
<gene>
    <name evidence="1" type="ORF">BOKJ2_LOCUS10661</name>
</gene>